<gene>
    <name evidence="1" type="ORF">SPSIL_057560</name>
</gene>
<name>A0ABZ3IVR4_9FIRM</name>
<sequence>MEYSRLPIQYMQKPITEFIQDQEEYFATQHSGVTVHKASADDIAKFEADAAAKVKREALTCCISVEIGGSPKAEKKPEVPFEDIPRRPQRLEPQYEPVMFDRKVAG</sequence>
<dbReference type="RefSeq" id="WP_094607230.1">
    <property type="nucleotide sequence ID" value="NZ_CP155573.1"/>
</dbReference>
<organism evidence="1 2">
    <name type="scientific">Sporomusa silvacetica DSM 10669</name>
    <dbReference type="NCBI Taxonomy" id="1123289"/>
    <lineage>
        <taxon>Bacteria</taxon>
        <taxon>Bacillati</taxon>
        <taxon>Bacillota</taxon>
        <taxon>Negativicutes</taxon>
        <taxon>Selenomonadales</taxon>
        <taxon>Sporomusaceae</taxon>
        <taxon>Sporomusa</taxon>
    </lineage>
</organism>
<dbReference type="Proteomes" id="UP000216752">
    <property type="component" value="Chromosome"/>
</dbReference>
<accession>A0ABZ3IVR4</accession>
<protein>
    <submittedName>
        <fullName evidence="1">Uncharacterized protein</fullName>
    </submittedName>
</protein>
<evidence type="ECO:0000313" key="2">
    <source>
        <dbReference type="Proteomes" id="UP000216752"/>
    </source>
</evidence>
<proteinExistence type="predicted"/>
<evidence type="ECO:0000313" key="1">
    <source>
        <dbReference type="EMBL" id="XFO69522.1"/>
    </source>
</evidence>
<reference evidence="1" key="1">
    <citation type="submission" date="2024-05" db="EMBL/GenBank/DDBJ databases">
        <title>Isolation and characterization of Sporomusa carbonis sp. nov., a carboxydotrophic hydrogenogen in the genus of Sporomusa isolated from a charcoal burning pile.</title>
        <authorList>
            <person name="Boeer T."/>
            <person name="Rosenbaum F."/>
            <person name="Eysell L."/>
            <person name="Mueller V."/>
            <person name="Daniel R."/>
            <person name="Poehlein A."/>
        </authorList>
    </citation>
    <scope>NUCLEOTIDE SEQUENCE [LARGE SCALE GENOMIC DNA]</scope>
    <source>
        <strain evidence="1">DSM 10669</strain>
    </source>
</reference>
<dbReference type="EMBL" id="CP155573">
    <property type="protein sequence ID" value="XFO69522.1"/>
    <property type="molecule type" value="Genomic_DNA"/>
</dbReference>
<keyword evidence="2" id="KW-1185">Reference proteome</keyword>